<accession>A0ABR9HZM0</accession>
<dbReference type="Gene3D" id="3.30.505.50">
    <property type="entry name" value="Sigma 54 modulation/S30EA ribosomal protein, C-terminal domain"/>
    <property type="match status" value="2"/>
</dbReference>
<comment type="caution">
    <text evidence="3">The sequence shown here is derived from an EMBL/GenBank/DDBJ whole genome shotgun (WGS) entry which is preliminary data.</text>
</comment>
<evidence type="ECO:0000313" key="4">
    <source>
        <dbReference type="Proteomes" id="UP000631670"/>
    </source>
</evidence>
<dbReference type="InterPro" id="IPR038416">
    <property type="entry name" value="Ribosom_S30AE_C_sf"/>
</dbReference>
<dbReference type="Gene3D" id="3.30.160.100">
    <property type="entry name" value="Ribosome hibernation promotion factor-like"/>
    <property type="match status" value="1"/>
</dbReference>
<feature type="region of interest" description="Disordered" evidence="1">
    <location>
        <begin position="105"/>
        <end position="132"/>
    </location>
</feature>
<evidence type="ECO:0000259" key="2">
    <source>
        <dbReference type="Pfam" id="PF16321"/>
    </source>
</evidence>
<proteinExistence type="predicted"/>
<dbReference type="InterPro" id="IPR032528">
    <property type="entry name" value="Ribosom_S30AE_C"/>
</dbReference>
<feature type="domain" description="Sigma 54 modulation/S30EA ribosomal protein C-terminal" evidence="2">
    <location>
        <begin position="220"/>
        <end position="262"/>
    </location>
</feature>
<feature type="compositionally biased region" description="Basic and acidic residues" evidence="1">
    <location>
        <begin position="117"/>
        <end position="132"/>
    </location>
</feature>
<dbReference type="Proteomes" id="UP000631670">
    <property type="component" value="Unassembled WGS sequence"/>
</dbReference>
<dbReference type="PANTHER" id="PTHR33231">
    <property type="entry name" value="30S RIBOSOMAL PROTEIN"/>
    <property type="match status" value="1"/>
</dbReference>
<protein>
    <submittedName>
        <fullName evidence="3">Ribosome-associated translation inhibitor RaiA</fullName>
    </submittedName>
</protein>
<dbReference type="InterPro" id="IPR036567">
    <property type="entry name" value="RHF-like"/>
</dbReference>
<keyword evidence="4" id="KW-1185">Reference proteome</keyword>
<evidence type="ECO:0000313" key="3">
    <source>
        <dbReference type="EMBL" id="MBE1496361.1"/>
    </source>
</evidence>
<dbReference type="InterPro" id="IPR050574">
    <property type="entry name" value="HPF/YfiA_ribosome-assoc"/>
</dbReference>
<feature type="domain" description="Sigma 54 modulation/S30EA ribosomal protein C-terminal" evidence="2">
    <location>
        <begin position="139"/>
        <end position="194"/>
    </location>
</feature>
<dbReference type="Pfam" id="PF16321">
    <property type="entry name" value="Ribosom_S30AE_C"/>
    <property type="match status" value="2"/>
</dbReference>
<organism evidence="3 4">
    <name type="scientific">Amycolatopsis lexingtonensis</name>
    <dbReference type="NCBI Taxonomy" id="218822"/>
    <lineage>
        <taxon>Bacteria</taxon>
        <taxon>Bacillati</taxon>
        <taxon>Actinomycetota</taxon>
        <taxon>Actinomycetes</taxon>
        <taxon>Pseudonocardiales</taxon>
        <taxon>Pseudonocardiaceae</taxon>
        <taxon>Amycolatopsis</taxon>
    </lineage>
</organism>
<dbReference type="PANTHER" id="PTHR33231:SF1">
    <property type="entry name" value="30S RIBOSOMAL PROTEIN"/>
    <property type="match status" value="1"/>
</dbReference>
<dbReference type="RefSeq" id="WP_338078684.1">
    <property type="nucleotide sequence ID" value="NZ_JADBEG010000001.1"/>
</dbReference>
<sequence>MTSPRISSTVTIEVTTDGRELSGAPGYARRKVGALLHLAHRPVLAAHVRLARHPDPAVPYPVTARADLDVNGRLVHAHADGENSTEAIDRLEGRLRHRLERAAEHWEARRGRTPTGEPHEWRHESEPARHDSWYPRPEAEREIIPHFSFTPHPCTVDDAAHDLGRLGHEFQLFTEAGTGRDAILYRAGPTGFRLALVTPPRKGELAPFQLPLTVSAQSAPLLSTSEAAARLDDLGLPFLFYTDADHGRGAVLYHRYDGHYGLSTPAE</sequence>
<name>A0ABR9HZM0_9PSEU</name>
<dbReference type="EMBL" id="JADBEG010000001">
    <property type="protein sequence ID" value="MBE1496361.1"/>
    <property type="molecule type" value="Genomic_DNA"/>
</dbReference>
<dbReference type="SUPFAM" id="SSF69754">
    <property type="entry name" value="Ribosome binding protein Y (YfiA homologue)"/>
    <property type="match status" value="1"/>
</dbReference>
<gene>
    <name evidence="3" type="ORF">H4696_003461</name>
</gene>
<reference evidence="3 4" key="1">
    <citation type="submission" date="2020-10" db="EMBL/GenBank/DDBJ databases">
        <title>Sequencing the genomes of 1000 actinobacteria strains.</title>
        <authorList>
            <person name="Klenk H.-P."/>
        </authorList>
    </citation>
    <scope>NUCLEOTIDE SEQUENCE [LARGE SCALE GENOMIC DNA]</scope>
    <source>
        <strain evidence="3 4">DSM 44653</strain>
    </source>
</reference>
<evidence type="ECO:0000256" key="1">
    <source>
        <dbReference type="SAM" id="MobiDB-lite"/>
    </source>
</evidence>